<dbReference type="PROSITE" id="PS50297">
    <property type="entry name" value="ANK_REP_REGION"/>
    <property type="match status" value="3"/>
</dbReference>
<dbReference type="InterPro" id="IPR051070">
    <property type="entry name" value="NF-kappa-B_inhibitor"/>
</dbReference>
<dbReference type="PANTHER" id="PTHR46680">
    <property type="entry name" value="NF-KAPPA-B INHIBITOR ALPHA"/>
    <property type="match status" value="1"/>
</dbReference>
<evidence type="ECO:0000313" key="5">
    <source>
        <dbReference type="EMBL" id="JAS23989.1"/>
    </source>
</evidence>
<evidence type="ECO:0000256" key="1">
    <source>
        <dbReference type="ARBA" id="ARBA00022737"/>
    </source>
</evidence>
<dbReference type="InterPro" id="IPR002110">
    <property type="entry name" value="Ankyrin_rpt"/>
</dbReference>
<keyword evidence="4" id="KW-0732">Signal</keyword>
<feature type="repeat" description="ANK" evidence="3">
    <location>
        <begin position="285"/>
        <end position="307"/>
    </location>
</feature>
<dbReference type="GO" id="GO:0051059">
    <property type="term" value="F:NF-kappaB binding"/>
    <property type="evidence" value="ECO:0007669"/>
    <property type="project" value="TreeGrafter"/>
</dbReference>
<protein>
    <submittedName>
        <fullName evidence="5">Uncharacterized protein</fullName>
    </submittedName>
</protein>
<dbReference type="SUPFAM" id="SSF48403">
    <property type="entry name" value="Ankyrin repeat"/>
    <property type="match status" value="1"/>
</dbReference>
<evidence type="ECO:0000256" key="3">
    <source>
        <dbReference type="PROSITE-ProRule" id="PRU00023"/>
    </source>
</evidence>
<proteinExistence type="predicted"/>
<dbReference type="PANTHER" id="PTHR46680:SF3">
    <property type="entry name" value="NF-KAPPA-B INHIBITOR CACTUS"/>
    <property type="match status" value="1"/>
</dbReference>
<feature type="repeat" description="ANK" evidence="3">
    <location>
        <begin position="373"/>
        <end position="406"/>
    </location>
</feature>
<dbReference type="Gene3D" id="1.25.40.20">
    <property type="entry name" value="Ankyrin repeat-containing domain"/>
    <property type="match status" value="1"/>
</dbReference>
<accession>A0A1B6DE91</accession>
<evidence type="ECO:0000256" key="2">
    <source>
        <dbReference type="ARBA" id="ARBA00023043"/>
    </source>
</evidence>
<name>A0A1B6DE91_9HEMI</name>
<dbReference type="GO" id="GO:0005829">
    <property type="term" value="C:cytosol"/>
    <property type="evidence" value="ECO:0007669"/>
    <property type="project" value="TreeGrafter"/>
</dbReference>
<feature type="signal peptide" evidence="4">
    <location>
        <begin position="1"/>
        <end position="22"/>
    </location>
</feature>
<keyword evidence="2 3" id="KW-0040">ANK repeat</keyword>
<feature type="repeat" description="ANK" evidence="3">
    <location>
        <begin position="252"/>
        <end position="284"/>
    </location>
</feature>
<gene>
    <name evidence="5" type="ORF">g.16122</name>
</gene>
<organism evidence="5">
    <name type="scientific">Clastoptera arizonana</name>
    <name type="common">Arizona spittle bug</name>
    <dbReference type="NCBI Taxonomy" id="38151"/>
    <lineage>
        <taxon>Eukaryota</taxon>
        <taxon>Metazoa</taxon>
        <taxon>Ecdysozoa</taxon>
        <taxon>Arthropoda</taxon>
        <taxon>Hexapoda</taxon>
        <taxon>Insecta</taxon>
        <taxon>Pterygota</taxon>
        <taxon>Neoptera</taxon>
        <taxon>Paraneoptera</taxon>
        <taxon>Hemiptera</taxon>
        <taxon>Auchenorrhyncha</taxon>
        <taxon>Cercopoidea</taxon>
        <taxon>Clastopteridae</taxon>
        <taxon>Clastoptera</taxon>
    </lineage>
</organism>
<dbReference type="Pfam" id="PF12796">
    <property type="entry name" value="Ank_2"/>
    <property type="match status" value="2"/>
</dbReference>
<keyword evidence="1" id="KW-0677">Repeat</keyword>
<evidence type="ECO:0000256" key="4">
    <source>
        <dbReference type="SAM" id="SignalP"/>
    </source>
</evidence>
<dbReference type="SMART" id="SM00248">
    <property type="entry name" value="ANK"/>
    <property type="match status" value="6"/>
</dbReference>
<dbReference type="InterPro" id="IPR036770">
    <property type="entry name" value="Ankyrin_rpt-contain_sf"/>
</dbReference>
<reference evidence="5" key="1">
    <citation type="submission" date="2015-12" db="EMBL/GenBank/DDBJ databases">
        <title>De novo transcriptome assembly of four potential Pierce s Disease insect vectors from Arizona vineyards.</title>
        <authorList>
            <person name="Tassone E.E."/>
        </authorList>
    </citation>
    <scope>NUCLEOTIDE SEQUENCE</scope>
</reference>
<dbReference type="AlphaFoldDB" id="A0A1B6DE91"/>
<sequence>MRGLFRPFPLLTLFCLKTFVETSFHQLPLLCYTHNQNKFGPNLKLADPNEAPQISSAWKNDSDVSKNLKSSEECCLYDSGRADSGFLSGANIHSDQFFSGDLTDDTLNSSFKSKESISVEHKGDSKSYMRLDSGVDVGLNSQFSELSLKDDISLNDLNSQSPKTPDSKSLTFSNINAQFTENVKTSSRSITPSNPQPTIKVQTNYSWEIYFQQDEDGDTQLHIAIIKEFIEVVYSLVRMVPHPSYLDIRNDDCQTPLHLAVLTGQSRMVRLLLCGGAAADIRDRNGNTALHLAVAAGDISCVRALIEPINVSETDAVELRYNPYSRYSTNNVRDLYNYDGLTCVHLAALNGFVEILRYLVWSGANINARECKAGRSALHLAIERRDEQMCIYLLTIRGIDLELETYAGATAYQLAARIDLKLANQLIELGVDTYLGDFTDDEDDDDDDEMLEDTLKPFKVNEVGMVNVSA</sequence>
<feature type="repeat" description="ANK" evidence="3">
    <location>
        <begin position="339"/>
        <end position="371"/>
    </location>
</feature>
<dbReference type="EMBL" id="GEDC01013309">
    <property type="protein sequence ID" value="JAS23989.1"/>
    <property type="molecule type" value="Transcribed_RNA"/>
</dbReference>
<dbReference type="PROSITE" id="PS50088">
    <property type="entry name" value="ANK_REPEAT"/>
    <property type="match status" value="4"/>
</dbReference>
<feature type="chain" id="PRO_5008581193" evidence="4">
    <location>
        <begin position="23"/>
        <end position="470"/>
    </location>
</feature>
<dbReference type="GO" id="GO:0071356">
    <property type="term" value="P:cellular response to tumor necrosis factor"/>
    <property type="evidence" value="ECO:0007669"/>
    <property type="project" value="TreeGrafter"/>
</dbReference>